<evidence type="ECO:0000256" key="4">
    <source>
        <dbReference type="ARBA" id="ARBA00023136"/>
    </source>
</evidence>
<evidence type="ECO:0000256" key="2">
    <source>
        <dbReference type="ARBA" id="ARBA00022692"/>
    </source>
</evidence>
<dbReference type="InterPro" id="IPR036719">
    <property type="entry name" value="Neuro-gated_channel_TM_sf"/>
</dbReference>
<evidence type="ECO:0000256" key="1">
    <source>
        <dbReference type="ARBA" id="ARBA00004141"/>
    </source>
</evidence>
<evidence type="ECO:0000256" key="5">
    <source>
        <dbReference type="SAM" id="Phobius"/>
    </source>
</evidence>
<evidence type="ECO:0000259" key="7">
    <source>
        <dbReference type="Pfam" id="PF02931"/>
    </source>
</evidence>
<dbReference type="InterPro" id="IPR036734">
    <property type="entry name" value="Neur_chan_lig-bd_sf"/>
</dbReference>
<feature type="transmembrane region" description="Helical" evidence="5">
    <location>
        <begin position="241"/>
        <end position="264"/>
    </location>
</feature>
<keyword evidence="4 5" id="KW-0472">Membrane</keyword>
<keyword evidence="6" id="KW-0732">Signal</keyword>
<dbReference type="SUPFAM" id="SSF90112">
    <property type="entry name" value="Neurotransmitter-gated ion-channel transmembrane pore"/>
    <property type="match status" value="1"/>
</dbReference>
<accession>A0AAV5S7I7</accession>
<dbReference type="Gene3D" id="1.20.58.390">
    <property type="entry name" value="Neurotransmitter-gated ion-channel transmembrane domain"/>
    <property type="match status" value="1"/>
</dbReference>
<dbReference type="SUPFAM" id="SSF63712">
    <property type="entry name" value="Nicotinic receptor ligand binding domain-like"/>
    <property type="match status" value="1"/>
</dbReference>
<dbReference type="Pfam" id="PF02931">
    <property type="entry name" value="Neur_chan_LBD"/>
    <property type="match status" value="1"/>
</dbReference>
<dbReference type="GO" id="GO:0016020">
    <property type="term" value="C:membrane"/>
    <property type="evidence" value="ECO:0007669"/>
    <property type="project" value="UniProtKB-SubCell"/>
</dbReference>
<dbReference type="EMBL" id="BTSX01000001">
    <property type="protein sequence ID" value="GMS78886.1"/>
    <property type="molecule type" value="Genomic_DNA"/>
</dbReference>
<feature type="non-terminal residue" evidence="8">
    <location>
        <position position="383"/>
    </location>
</feature>
<feature type="signal peptide" evidence="6">
    <location>
        <begin position="1"/>
        <end position="17"/>
    </location>
</feature>
<dbReference type="Gene3D" id="2.70.170.10">
    <property type="entry name" value="Neurotransmitter-gated ion-channel ligand-binding domain"/>
    <property type="match status" value="1"/>
</dbReference>
<evidence type="ECO:0000313" key="9">
    <source>
        <dbReference type="Proteomes" id="UP001432027"/>
    </source>
</evidence>
<feature type="transmembrane region" description="Helical" evidence="5">
    <location>
        <begin position="271"/>
        <end position="292"/>
    </location>
</feature>
<dbReference type="GO" id="GO:0005230">
    <property type="term" value="F:extracellular ligand-gated monoatomic ion channel activity"/>
    <property type="evidence" value="ECO:0007669"/>
    <property type="project" value="InterPro"/>
</dbReference>
<feature type="transmembrane region" description="Helical" evidence="5">
    <location>
        <begin position="304"/>
        <end position="326"/>
    </location>
</feature>
<dbReference type="CDD" id="cd18989">
    <property type="entry name" value="LGIC_ECD_cation"/>
    <property type="match status" value="1"/>
</dbReference>
<sequence>MRRLLLLFVALHTISYANDFNPYWKVMKKLLDKLFKDYDNTISPYSTKSANFTWNSNASYASIGLMRSRLLSVQEREQSFSTATGAIMEWTDPRLLWSPDDFQGINHLYVRRSRIWMPEIVPCESTAVAPVTLFETNNVKIYPTGQVILLAYFFATHNCEIKADNFPFDSNHCMICFMIAGMYPDEMQLRGTIAPNPDLFGTGEFDYEVYKAKPVLSINYADGEFLVSSVFYHFVITRQPQFWVCLIILPTFFIGMLVLIGIFFGEDSHSLNGLVEVGLTGMMSITVIVGILNDSIAKSKNLSALGLFVFYDIMIVVVAIIVILFAHKLRRQLQHLSEKKLKIDNSNVFWLYIKKYGASTKIIRYILFFIFFTLHLINLIMML</sequence>
<keyword evidence="9" id="KW-1185">Reference proteome</keyword>
<reference evidence="8" key="1">
    <citation type="submission" date="2023-10" db="EMBL/GenBank/DDBJ databases">
        <title>Genome assembly of Pristionchus species.</title>
        <authorList>
            <person name="Yoshida K."/>
            <person name="Sommer R.J."/>
        </authorList>
    </citation>
    <scope>NUCLEOTIDE SEQUENCE</scope>
    <source>
        <strain evidence="8">RS0144</strain>
    </source>
</reference>
<organism evidence="8 9">
    <name type="scientific">Pristionchus entomophagus</name>
    <dbReference type="NCBI Taxonomy" id="358040"/>
    <lineage>
        <taxon>Eukaryota</taxon>
        <taxon>Metazoa</taxon>
        <taxon>Ecdysozoa</taxon>
        <taxon>Nematoda</taxon>
        <taxon>Chromadorea</taxon>
        <taxon>Rhabditida</taxon>
        <taxon>Rhabditina</taxon>
        <taxon>Diplogasteromorpha</taxon>
        <taxon>Diplogasteroidea</taxon>
        <taxon>Neodiplogasteridae</taxon>
        <taxon>Pristionchus</taxon>
    </lineage>
</organism>
<dbReference type="InterPro" id="IPR006201">
    <property type="entry name" value="Neur_channel"/>
</dbReference>
<dbReference type="AlphaFoldDB" id="A0AAV5S7I7"/>
<comment type="caution">
    <text evidence="8">The sequence shown here is derived from an EMBL/GenBank/DDBJ whole genome shotgun (WGS) entry which is preliminary data.</text>
</comment>
<dbReference type="InterPro" id="IPR006202">
    <property type="entry name" value="Neur_chan_lig-bd"/>
</dbReference>
<dbReference type="GO" id="GO:0004888">
    <property type="term" value="F:transmembrane signaling receptor activity"/>
    <property type="evidence" value="ECO:0007669"/>
    <property type="project" value="InterPro"/>
</dbReference>
<proteinExistence type="predicted"/>
<dbReference type="InterPro" id="IPR038050">
    <property type="entry name" value="Neuro_actylchol_rec"/>
</dbReference>
<dbReference type="PANTHER" id="PTHR18945">
    <property type="entry name" value="NEUROTRANSMITTER GATED ION CHANNEL"/>
    <property type="match status" value="1"/>
</dbReference>
<comment type="subcellular location">
    <subcellularLocation>
        <location evidence="1">Membrane</location>
        <topology evidence="1">Multi-pass membrane protein</topology>
    </subcellularLocation>
</comment>
<keyword evidence="2 5" id="KW-0812">Transmembrane</keyword>
<evidence type="ECO:0000256" key="6">
    <source>
        <dbReference type="SAM" id="SignalP"/>
    </source>
</evidence>
<dbReference type="Proteomes" id="UP001432027">
    <property type="component" value="Unassembled WGS sequence"/>
</dbReference>
<gene>
    <name evidence="8" type="ORF">PENTCL1PPCAC_1061</name>
</gene>
<keyword evidence="3 5" id="KW-1133">Transmembrane helix</keyword>
<evidence type="ECO:0000313" key="8">
    <source>
        <dbReference type="EMBL" id="GMS78886.1"/>
    </source>
</evidence>
<name>A0AAV5S7I7_9BILA</name>
<feature type="chain" id="PRO_5043652460" description="Neurotransmitter-gated ion-channel ligand-binding domain-containing protein" evidence="6">
    <location>
        <begin position="18"/>
        <end position="383"/>
    </location>
</feature>
<protein>
    <recommendedName>
        <fullName evidence="7">Neurotransmitter-gated ion-channel ligand-binding domain-containing protein</fullName>
    </recommendedName>
</protein>
<feature type="transmembrane region" description="Helical" evidence="5">
    <location>
        <begin position="362"/>
        <end position="381"/>
    </location>
</feature>
<evidence type="ECO:0000256" key="3">
    <source>
        <dbReference type="ARBA" id="ARBA00022989"/>
    </source>
</evidence>
<feature type="domain" description="Neurotransmitter-gated ion-channel ligand-binding" evidence="7">
    <location>
        <begin position="28"/>
        <end position="192"/>
    </location>
</feature>